<comment type="caution">
    <text evidence="2">The sequence shown here is derived from an EMBL/GenBank/DDBJ whole genome shotgun (WGS) entry which is preliminary data.</text>
</comment>
<reference evidence="2" key="1">
    <citation type="submission" date="2020-10" db="EMBL/GenBank/DDBJ databases">
        <authorList>
            <person name="Kusch S."/>
        </authorList>
    </citation>
    <scope>NUCLEOTIDE SEQUENCE</scope>
    <source>
        <strain evidence="2">SwB9</strain>
    </source>
</reference>
<evidence type="ECO:0000256" key="1">
    <source>
        <dbReference type="SAM" id="MobiDB-lite"/>
    </source>
</evidence>
<evidence type="ECO:0000313" key="2">
    <source>
        <dbReference type="EMBL" id="CAD6440082.1"/>
    </source>
</evidence>
<protein>
    <submittedName>
        <fullName evidence="2">4970045a-2c86-44cb-b61f-bcbfd822b040</fullName>
    </submittedName>
</protein>
<sequence length="194" mass="21562">MTSTLVESGPSFLPTSSTVPTFPAPTLSTPSVGNNDHTYSNANVNCSNTTTIGQVNEKYGFNILSEISPGIFRVTGDLQGTQVTLECIQGTLAGAMLLFEYNGRKDVFITWLRNYLSRKNTPHTFRAVYIVPDLIQSGYKVWMVGGSHPLAIRTSILEMKWSGRLYIARCQRSHSVLFKYLWKDIRSGLAGFIK</sequence>
<dbReference type="OrthoDB" id="3454830at2759"/>
<name>A0A8H2ZJH1_9HELO</name>
<evidence type="ECO:0000313" key="3">
    <source>
        <dbReference type="Proteomes" id="UP000624404"/>
    </source>
</evidence>
<accession>A0A8H2ZJH1</accession>
<feature type="compositionally biased region" description="Polar residues" evidence="1">
    <location>
        <begin position="13"/>
        <end position="35"/>
    </location>
</feature>
<dbReference type="AlphaFoldDB" id="A0A8H2ZJH1"/>
<feature type="region of interest" description="Disordered" evidence="1">
    <location>
        <begin position="1"/>
        <end position="35"/>
    </location>
</feature>
<proteinExistence type="predicted"/>
<gene>
    <name evidence="2" type="ORF">SCLTRI_LOCUS700</name>
</gene>
<organism evidence="2 3">
    <name type="scientific">Sclerotinia trifoliorum</name>
    <dbReference type="NCBI Taxonomy" id="28548"/>
    <lineage>
        <taxon>Eukaryota</taxon>
        <taxon>Fungi</taxon>
        <taxon>Dikarya</taxon>
        <taxon>Ascomycota</taxon>
        <taxon>Pezizomycotina</taxon>
        <taxon>Leotiomycetes</taxon>
        <taxon>Helotiales</taxon>
        <taxon>Sclerotiniaceae</taxon>
        <taxon>Sclerotinia</taxon>
    </lineage>
</organism>
<dbReference type="Proteomes" id="UP000624404">
    <property type="component" value="Unassembled WGS sequence"/>
</dbReference>
<keyword evidence="3" id="KW-1185">Reference proteome</keyword>
<dbReference type="EMBL" id="CAJHIA010000002">
    <property type="protein sequence ID" value="CAD6440082.1"/>
    <property type="molecule type" value="Genomic_DNA"/>
</dbReference>